<name>A0ABN4I179_9BURK</name>
<feature type="transmembrane region" description="Helical" evidence="7">
    <location>
        <begin position="128"/>
        <end position="148"/>
    </location>
</feature>
<dbReference type="Proteomes" id="UP000063429">
    <property type="component" value="Chromosome"/>
</dbReference>
<dbReference type="Pfam" id="PF02417">
    <property type="entry name" value="Chromate_transp"/>
    <property type="match status" value="1"/>
</dbReference>
<feature type="transmembrane region" description="Helical" evidence="7">
    <location>
        <begin position="155"/>
        <end position="171"/>
    </location>
</feature>
<feature type="transmembrane region" description="Helical" evidence="7">
    <location>
        <begin position="94"/>
        <end position="116"/>
    </location>
</feature>
<evidence type="ECO:0000256" key="3">
    <source>
        <dbReference type="ARBA" id="ARBA00022475"/>
    </source>
</evidence>
<protein>
    <submittedName>
        <fullName evidence="8">Chromate transporter</fullName>
    </submittedName>
</protein>
<gene>
    <name evidence="8" type="ORF">F506_20815</name>
</gene>
<proteinExistence type="inferred from homology"/>
<evidence type="ECO:0000256" key="1">
    <source>
        <dbReference type="ARBA" id="ARBA00004651"/>
    </source>
</evidence>
<evidence type="ECO:0000256" key="2">
    <source>
        <dbReference type="ARBA" id="ARBA00005262"/>
    </source>
</evidence>
<accession>A0ABN4I179</accession>
<organism evidence="8 9">
    <name type="scientific">Herbaspirillum hiltneri N3</name>
    <dbReference type="NCBI Taxonomy" id="1262470"/>
    <lineage>
        <taxon>Bacteria</taxon>
        <taxon>Pseudomonadati</taxon>
        <taxon>Pseudomonadota</taxon>
        <taxon>Betaproteobacteria</taxon>
        <taxon>Burkholderiales</taxon>
        <taxon>Oxalobacteraceae</taxon>
        <taxon>Herbaspirillum</taxon>
    </lineage>
</organism>
<evidence type="ECO:0000256" key="5">
    <source>
        <dbReference type="ARBA" id="ARBA00022989"/>
    </source>
</evidence>
<dbReference type="InterPro" id="IPR052518">
    <property type="entry name" value="CHR_Transporter"/>
</dbReference>
<dbReference type="InterPro" id="IPR003370">
    <property type="entry name" value="Chromate_transpt"/>
</dbReference>
<reference evidence="9" key="1">
    <citation type="journal article" date="2015" name="Genome Announc.">
        <title>Complete Genome Sequence of Herbaspirillum hiltneri N3 (DSM 17495), Isolated from Surface-Sterilized Wheat Roots.</title>
        <authorList>
            <person name="Guizelini D."/>
            <person name="Saizaki P.M."/>
            <person name="Coimbra N.A."/>
            <person name="Weiss V.A."/>
            <person name="Faoro H."/>
            <person name="Sfeir M.Z."/>
            <person name="Baura V.A."/>
            <person name="Monteiro R.A."/>
            <person name="Chubatsu L.S."/>
            <person name="Souza E.M."/>
            <person name="Cruz L.M."/>
            <person name="Pedrosa F.O."/>
            <person name="Raittz R.T."/>
            <person name="Marchaukoski J.N."/>
            <person name="Steffens M.B."/>
        </authorList>
    </citation>
    <scope>NUCLEOTIDE SEQUENCE [LARGE SCALE GENOMIC DNA]</scope>
    <source>
        <strain evidence="9">N3</strain>
    </source>
</reference>
<keyword evidence="3" id="KW-1003">Cell membrane</keyword>
<comment type="similarity">
    <text evidence="2">Belongs to the chromate ion transporter (CHR) (TC 2.A.51) family.</text>
</comment>
<keyword evidence="6 7" id="KW-0472">Membrane</keyword>
<keyword evidence="9" id="KW-1185">Reference proteome</keyword>
<keyword evidence="4 7" id="KW-0812">Transmembrane</keyword>
<dbReference type="PANTHER" id="PTHR43663">
    <property type="entry name" value="CHROMATE TRANSPORT PROTEIN-RELATED"/>
    <property type="match status" value="1"/>
</dbReference>
<evidence type="ECO:0000313" key="9">
    <source>
        <dbReference type="Proteomes" id="UP000063429"/>
    </source>
</evidence>
<feature type="transmembrane region" description="Helical" evidence="7">
    <location>
        <begin position="27"/>
        <end position="46"/>
    </location>
</feature>
<evidence type="ECO:0000256" key="4">
    <source>
        <dbReference type="ARBA" id="ARBA00022692"/>
    </source>
</evidence>
<dbReference type="EMBL" id="CP011409">
    <property type="protein sequence ID" value="AKZ64765.1"/>
    <property type="molecule type" value="Genomic_DNA"/>
</dbReference>
<dbReference type="PANTHER" id="PTHR43663:SF1">
    <property type="entry name" value="CHROMATE TRANSPORTER"/>
    <property type="match status" value="1"/>
</dbReference>
<keyword evidence="5 7" id="KW-1133">Transmembrane helix</keyword>
<evidence type="ECO:0000256" key="7">
    <source>
        <dbReference type="SAM" id="Phobius"/>
    </source>
</evidence>
<evidence type="ECO:0000256" key="6">
    <source>
        <dbReference type="ARBA" id="ARBA00023136"/>
    </source>
</evidence>
<sequence length="212" mass="22559">MLNDNNPLSSAAPATPEPRVVPTSRELFLGFLGLGMTAFGGALPLAHRMVVERHRWLTEAEFVELLGLCQFLPGGNIINLSVALGMRFRGVKGALAAIFGLIAVPSMVVVMLGILYQHYQHDPLIKHLFAGLAAAASGLLIQMAVKIALPLRKNLVLAGLATICFIAIAWLRLPLLWTMLVMTPVSVLITAKFAGKASAKAAKDDVKKGAAS</sequence>
<dbReference type="RefSeq" id="WP_053200594.1">
    <property type="nucleotide sequence ID" value="NZ_CP011409.1"/>
</dbReference>
<comment type="subcellular location">
    <subcellularLocation>
        <location evidence="1">Cell membrane</location>
        <topology evidence="1">Multi-pass membrane protein</topology>
    </subcellularLocation>
</comment>
<evidence type="ECO:0000313" key="8">
    <source>
        <dbReference type="EMBL" id="AKZ64765.1"/>
    </source>
</evidence>